<dbReference type="Gramene" id="Bo7g061400.1">
    <property type="protein sequence ID" value="Bo7g061400.1"/>
    <property type="gene ID" value="Bo7g061400"/>
</dbReference>
<dbReference type="Proteomes" id="UP000032141">
    <property type="component" value="Chromosome C7"/>
</dbReference>
<evidence type="ECO:0000313" key="2">
    <source>
        <dbReference type="Proteomes" id="UP000032141"/>
    </source>
</evidence>
<reference evidence="1" key="2">
    <citation type="submission" date="2015-03" db="UniProtKB">
        <authorList>
            <consortium name="EnsemblPlants"/>
        </authorList>
    </citation>
    <scope>IDENTIFICATION</scope>
</reference>
<sequence>MCPEVVGRDRDASSSYLVRELLPLQAADLCTNSSQLMKQKQGDLNLARKSCWFGLGFQKTKTAPRIVSASVGASEIGSTNADDASNVYLLIRVIRPQINDVIQASFNEANNNIQFRPASKVVVGSLSRKVYDTEDKVLSSDSTRLVMFVHCAVSSCHVKMGEATSGGAR</sequence>
<keyword evidence="2" id="KW-1185">Reference proteome</keyword>
<dbReference type="AlphaFoldDB" id="A0A0D3D7S2"/>
<dbReference type="HOGENOM" id="CLU_1580712_0_0_1"/>
<accession>A0A0D3D7S2</accession>
<name>A0A0D3D7S2_BRAOL</name>
<organism evidence="1 2">
    <name type="scientific">Brassica oleracea var. oleracea</name>
    <dbReference type="NCBI Taxonomy" id="109376"/>
    <lineage>
        <taxon>Eukaryota</taxon>
        <taxon>Viridiplantae</taxon>
        <taxon>Streptophyta</taxon>
        <taxon>Embryophyta</taxon>
        <taxon>Tracheophyta</taxon>
        <taxon>Spermatophyta</taxon>
        <taxon>Magnoliopsida</taxon>
        <taxon>eudicotyledons</taxon>
        <taxon>Gunneridae</taxon>
        <taxon>Pentapetalae</taxon>
        <taxon>rosids</taxon>
        <taxon>malvids</taxon>
        <taxon>Brassicales</taxon>
        <taxon>Brassicaceae</taxon>
        <taxon>Brassiceae</taxon>
        <taxon>Brassica</taxon>
    </lineage>
</organism>
<evidence type="ECO:0000313" key="1">
    <source>
        <dbReference type="EnsemblPlants" id="Bo7g061400.1"/>
    </source>
</evidence>
<dbReference type="EnsemblPlants" id="Bo7g061400.1">
    <property type="protein sequence ID" value="Bo7g061400.1"/>
    <property type="gene ID" value="Bo7g061400"/>
</dbReference>
<protein>
    <submittedName>
        <fullName evidence="1">Uncharacterized protein</fullName>
    </submittedName>
</protein>
<reference evidence="1 2" key="1">
    <citation type="journal article" date="2014" name="Genome Biol.">
        <title>Transcriptome and methylome profiling reveals relics of genome dominance in the mesopolyploid Brassica oleracea.</title>
        <authorList>
            <person name="Parkin I.A."/>
            <person name="Koh C."/>
            <person name="Tang H."/>
            <person name="Robinson S.J."/>
            <person name="Kagale S."/>
            <person name="Clarke W.E."/>
            <person name="Town C.D."/>
            <person name="Nixon J."/>
            <person name="Krishnakumar V."/>
            <person name="Bidwell S.L."/>
            <person name="Denoeud F."/>
            <person name="Belcram H."/>
            <person name="Links M.G."/>
            <person name="Just J."/>
            <person name="Clarke C."/>
            <person name="Bender T."/>
            <person name="Huebert T."/>
            <person name="Mason A.S."/>
            <person name="Pires J.C."/>
            <person name="Barker G."/>
            <person name="Moore J."/>
            <person name="Walley P.G."/>
            <person name="Manoli S."/>
            <person name="Batley J."/>
            <person name="Edwards D."/>
            <person name="Nelson M.N."/>
            <person name="Wang X."/>
            <person name="Paterson A.H."/>
            <person name="King G."/>
            <person name="Bancroft I."/>
            <person name="Chalhoub B."/>
            <person name="Sharpe A.G."/>
        </authorList>
    </citation>
    <scope>NUCLEOTIDE SEQUENCE</scope>
    <source>
        <strain evidence="1 2">cv. TO1000</strain>
    </source>
</reference>
<proteinExistence type="predicted"/>